<organism evidence="1 2">
    <name type="scientific">Chiloscyllium punctatum</name>
    <name type="common">Brownbanded bambooshark</name>
    <name type="synonym">Hemiscyllium punctatum</name>
    <dbReference type="NCBI Taxonomy" id="137246"/>
    <lineage>
        <taxon>Eukaryota</taxon>
        <taxon>Metazoa</taxon>
        <taxon>Chordata</taxon>
        <taxon>Craniata</taxon>
        <taxon>Vertebrata</taxon>
        <taxon>Chondrichthyes</taxon>
        <taxon>Elasmobranchii</taxon>
        <taxon>Galeomorphii</taxon>
        <taxon>Galeoidea</taxon>
        <taxon>Orectolobiformes</taxon>
        <taxon>Hemiscylliidae</taxon>
        <taxon>Chiloscyllium</taxon>
    </lineage>
</organism>
<reference evidence="1 2" key="1">
    <citation type="journal article" date="2018" name="Nat. Ecol. Evol.">
        <title>Shark genomes provide insights into elasmobranch evolution and the origin of vertebrates.</title>
        <authorList>
            <person name="Hara Y"/>
            <person name="Yamaguchi K"/>
            <person name="Onimaru K"/>
            <person name="Kadota M"/>
            <person name="Koyanagi M"/>
            <person name="Keeley SD"/>
            <person name="Tatsumi K"/>
            <person name="Tanaka K"/>
            <person name="Motone F"/>
            <person name="Kageyama Y"/>
            <person name="Nozu R"/>
            <person name="Adachi N"/>
            <person name="Nishimura O"/>
            <person name="Nakagawa R"/>
            <person name="Tanegashima C"/>
            <person name="Kiyatake I"/>
            <person name="Matsumoto R"/>
            <person name="Murakumo K"/>
            <person name="Nishida K"/>
            <person name="Terakita A"/>
            <person name="Kuratani S"/>
            <person name="Sato K"/>
            <person name="Hyodo S Kuraku.S."/>
        </authorList>
    </citation>
    <scope>NUCLEOTIDE SEQUENCE [LARGE SCALE GENOMIC DNA]</scope>
</reference>
<dbReference type="AlphaFoldDB" id="A0A401RV73"/>
<evidence type="ECO:0000313" key="1">
    <source>
        <dbReference type="EMBL" id="GCC22045.1"/>
    </source>
</evidence>
<dbReference type="GO" id="GO:0005829">
    <property type="term" value="C:cytosol"/>
    <property type="evidence" value="ECO:0007669"/>
    <property type="project" value="TreeGrafter"/>
</dbReference>
<comment type="caution">
    <text evidence="1">The sequence shown here is derived from an EMBL/GenBank/DDBJ whole genome shotgun (WGS) entry which is preliminary data.</text>
</comment>
<dbReference type="SUPFAM" id="SSF53167">
    <property type="entry name" value="Purine and uridine phosphorylases"/>
    <property type="match status" value="1"/>
</dbReference>
<dbReference type="PANTHER" id="PTHR43691">
    <property type="entry name" value="URIDINE PHOSPHORYLASE"/>
    <property type="match status" value="1"/>
</dbReference>
<gene>
    <name evidence="1" type="ORF">chiPu_0000429</name>
</gene>
<protein>
    <submittedName>
        <fullName evidence="1">Uncharacterized protein</fullName>
    </submittedName>
</protein>
<dbReference type="OMA" id="SISXLEP"/>
<dbReference type="OrthoDB" id="204058at2759"/>
<name>A0A401RV73_CHIPU</name>
<dbReference type="InterPro" id="IPR035994">
    <property type="entry name" value="Nucleoside_phosphorylase_sf"/>
</dbReference>
<keyword evidence="2" id="KW-1185">Reference proteome</keyword>
<accession>A0A401RV73</accession>
<evidence type="ECO:0000313" key="2">
    <source>
        <dbReference type="Proteomes" id="UP000287033"/>
    </source>
</evidence>
<dbReference type="GO" id="GO:0006218">
    <property type="term" value="P:uridine catabolic process"/>
    <property type="evidence" value="ECO:0007669"/>
    <property type="project" value="TreeGrafter"/>
</dbReference>
<sequence>MFGDVKFVCVGGSAIWMKAFAQFMHTELGLNESDSDLLDICAGTDRYNMYKTGPVFVHKWLDPGTVVIIGTAVDSSFQPKFEQVVLGKIITRSTELDKDRAQELLNCGSEVDDYPVIIGNTMCTYDFYEGNFKKNTQDKLINPI</sequence>
<proteinExistence type="predicted"/>
<dbReference type="Gene3D" id="3.40.50.1580">
    <property type="entry name" value="Nucleoside phosphorylase domain"/>
    <property type="match status" value="2"/>
</dbReference>
<dbReference type="PANTHER" id="PTHR43691:SF11">
    <property type="entry name" value="FI09636P-RELATED"/>
    <property type="match status" value="1"/>
</dbReference>
<dbReference type="EMBL" id="BEZZ01000005">
    <property type="protein sequence ID" value="GCC22045.1"/>
    <property type="molecule type" value="Genomic_DNA"/>
</dbReference>
<dbReference type="Proteomes" id="UP000287033">
    <property type="component" value="Unassembled WGS sequence"/>
</dbReference>
<dbReference type="GO" id="GO:0004850">
    <property type="term" value="F:uridine phosphorylase activity"/>
    <property type="evidence" value="ECO:0007669"/>
    <property type="project" value="TreeGrafter"/>
</dbReference>
<dbReference type="STRING" id="137246.A0A401RV73"/>